<feature type="region of interest" description="Disordered" evidence="2">
    <location>
        <begin position="153"/>
        <end position="230"/>
    </location>
</feature>
<feature type="region of interest" description="Disordered" evidence="2">
    <location>
        <begin position="317"/>
        <end position="359"/>
    </location>
</feature>
<protein>
    <submittedName>
        <fullName evidence="4">Protein FAM117A</fullName>
    </submittedName>
</protein>
<dbReference type="RefSeq" id="XP_015264693.1">
    <property type="nucleotide sequence ID" value="XM_015409207.1"/>
</dbReference>
<dbReference type="InterPro" id="IPR026642">
    <property type="entry name" value="Glcci1/FAM117"/>
</dbReference>
<evidence type="ECO:0000256" key="2">
    <source>
        <dbReference type="SAM" id="MobiDB-lite"/>
    </source>
</evidence>
<proteinExistence type="predicted"/>
<evidence type="ECO:0000313" key="4">
    <source>
        <dbReference type="RefSeq" id="XP_015264693.1"/>
    </source>
</evidence>
<keyword evidence="3" id="KW-1185">Reference proteome</keyword>
<dbReference type="Proteomes" id="UP000694871">
    <property type="component" value="Unplaced"/>
</dbReference>
<feature type="compositionally biased region" description="Low complexity" evidence="2">
    <location>
        <begin position="168"/>
        <end position="189"/>
    </location>
</feature>
<reference evidence="4" key="1">
    <citation type="submission" date="2025-08" db="UniProtKB">
        <authorList>
            <consortium name="RefSeq"/>
        </authorList>
    </citation>
    <scope>IDENTIFICATION</scope>
</reference>
<name>A0ABM1JTA6_GEKJA</name>
<dbReference type="PANTHER" id="PTHR14972:SF7">
    <property type="entry name" value="PROTEIN FAM117A"/>
    <property type="match status" value="1"/>
</dbReference>
<organism evidence="3 4">
    <name type="scientific">Gekko japonicus</name>
    <name type="common">Schlegel's Japanese gecko</name>
    <dbReference type="NCBI Taxonomy" id="146911"/>
    <lineage>
        <taxon>Eukaryota</taxon>
        <taxon>Metazoa</taxon>
        <taxon>Chordata</taxon>
        <taxon>Craniata</taxon>
        <taxon>Vertebrata</taxon>
        <taxon>Euteleostomi</taxon>
        <taxon>Lepidosauria</taxon>
        <taxon>Squamata</taxon>
        <taxon>Bifurcata</taxon>
        <taxon>Gekkota</taxon>
        <taxon>Gekkonidae</taxon>
        <taxon>Gekkoninae</taxon>
        <taxon>Gekko</taxon>
    </lineage>
</organism>
<keyword evidence="1" id="KW-0597">Phosphoprotein</keyword>
<dbReference type="Pfam" id="PF15388">
    <property type="entry name" value="FAM117"/>
    <property type="match status" value="2"/>
</dbReference>
<feature type="compositionally biased region" description="Polar residues" evidence="2">
    <location>
        <begin position="1"/>
        <end position="10"/>
    </location>
</feature>
<accession>A0ABM1JTA6</accession>
<evidence type="ECO:0000313" key="3">
    <source>
        <dbReference type="Proteomes" id="UP000694871"/>
    </source>
</evidence>
<sequence length="374" mass="40047">MAAGVSSSSCGRGGLQPLKATVPFQLQQRRGGDGGRAASVPCAAGATEKACRNRPPRVRRTSSLDTVLGSYLLGQWPRDAEGAALSPMSDKSTQTPVSWHEVEVGKATLHKRSASWGSMGHRREIAKLKQQLQRTKLSTRNHLFLTEILDVPDGHRAPAPLQRAPGDSLLPPLEHSSSSCSSLSLSPSPSAAPGRSPHTPARAATEDPSSGAVETPVLETKGKENGNSSPVLAFALSPRPNHTYVFKREPPEGCEKIRAYEEVAPLGLDQAFLPSCPDKNKVHFNPTGSAFCQFSLVKPLIPSVDFLFTDFSSSPSPAPPGTCSRQPTSKVPLLALQKDSRGDDFSETPQSPPLESWKRNQAKDTILFHSSLVV</sequence>
<evidence type="ECO:0000256" key="1">
    <source>
        <dbReference type="ARBA" id="ARBA00022553"/>
    </source>
</evidence>
<dbReference type="GeneID" id="107108706"/>
<feature type="region of interest" description="Disordered" evidence="2">
    <location>
        <begin position="1"/>
        <end position="22"/>
    </location>
</feature>
<dbReference type="PANTHER" id="PTHR14972">
    <property type="entry name" value="AGAP011572-PA"/>
    <property type="match status" value="1"/>
</dbReference>
<gene>
    <name evidence="4" type="primary">FAM117A</name>
</gene>